<reference evidence="2 4" key="2">
    <citation type="journal article" date="2018" name="Plant J.">
        <title>The Physcomitrella patens chromosome-scale assembly reveals moss genome structure and evolution.</title>
        <authorList>
            <person name="Lang D."/>
            <person name="Ullrich K.K."/>
            <person name="Murat F."/>
            <person name="Fuchs J."/>
            <person name="Jenkins J."/>
            <person name="Haas F.B."/>
            <person name="Piednoel M."/>
            <person name="Gundlach H."/>
            <person name="Van Bel M."/>
            <person name="Meyberg R."/>
            <person name="Vives C."/>
            <person name="Morata J."/>
            <person name="Symeonidi A."/>
            <person name="Hiss M."/>
            <person name="Muchero W."/>
            <person name="Kamisugi Y."/>
            <person name="Saleh O."/>
            <person name="Blanc G."/>
            <person name="Decker E.L."/>
            <person name="van Gessel N."/>
            <person name="Grimwood J."/>
            <person name="Hayes R.D."/>
            <person name="Graham S.W."/>
            <person name="Gunter L.E."/>
            <person name="McDaniel S.F."/>
            <person name="Hoernstein S.N.W."/>
            <person name="Larsson A."/>
            <person name="Li F.W."/>
            <person name="Perroud P.F."/>
            <person name="Phillips J."/>
            <person name="Ranjan P."/>
            <person name="Rokshar D.S."/>
            <person name="Rothfels C.J."/>
            <person name="Schneider L."/>
            <person name="Shu S."/>
            <person name="Stevenson D.W."/>
            <person name="Thummler F."/>
            <person name="Tillich M."/>
            <person name="Villarreal Aguilar J.C."/>
            <person name="Widiez T."/>
            <person name="Wong G.K."/>
            <person name="Wymore A."/>
            <person name="Zhang Y."/>
            <person name="Zimmer A.D."/>
            <person name="Quatrano R.S."/>
            <person name="Mayer K.F.X."/>
            <person name="Goodstein D."/>
            <person name="Casacuberta J.M."/>
            <person name="Vandepoele K."/>
            <person name="Reski R."/>
            <person name="Cuming A.C."/>
            <person name="Tuskan G.A."/>
            <person name="Maumus F."/>
            <person name="Salse J."/>
            <person name="Schmutz J."/>
            <person name="Rensing S.A."/>
        </authorList>
    </citation>
    <scope>NUCLEOTIDE SEQUENCE [LARGE SCALE GENOMIC DNA]</scope>
    <source>
        <strain evidence="3 4">cv. Gransden 2004</strain>
    </source>
</reference>
<accession>A0A2K1J6U9</accession>
<proteinExistence type="predicted"/>
<dbReference type="AlphaFoldDB" id="A0A2K1J6U9"/>
<keyword evidence="4" id="KW-1185">Reference proteome</keyword>
<feature type="region of interest" description="Disordered" evidence="1">
    <location>
        <begin position="26"/>
        <end position="55"/>
    </location>
</feature>
<sequence length="93" mass="10187">MGNIDIHILTTQSPLGKNPEAEEFLLSDSSKTPHTTQQLNYTNTGQLDKYRNGSSDYVPDKPDIVGLRQTISGSSNQLTIDIVAQFPASKPKL</sequence>
<reference evidence="2 4" key="1">
    <citation type="journal article" date="2008" name="Science">
        <title>The Physcomitrella genome reveals evolutionary insights into the conquest of land by plants.</title>
        <authorList>
            <person name="Rensing S."/>
            <person name="Lang D."/>
            <person name="Zimmer A."/>
            <person name="Terry A."/>
            <person name="Salamov A."/>
            <person name="Shapiro H."/>
            <person name="Nishiyama T."/>
            <person name="Perroud P.-F."/>
            <person name="Lindquist E."/>
            <person name="Kamisugi Y."/>
            <person name="Tanahashi T."/>
            <person name="Sakakibara K."/>
            <person name="Fujita T."/>
            <person name="Oishi K."/>
            <person name="Shin-I T."/>
            <person name="Kuroki Y."/>
            <person name="Toyoda A."/>
            <person name="Suzuki Y."/>
            <person name="Hashimoto A."/>
            <person name="Yamaguchi K."/>
            <person name="Sugano A."/>
            <person name="Kohara Y."/>
            <person name="Fujiyama A."/>
            <person name="Anterola A."/>
            <person name="Aoki S."/>
            <person name="Ashton N."/>
            <person name="Barbazuk W.B."/>
            <person name="Barker E."/>
            <person name="Bennetzen J."/>
            <person name="Bezanilla M."/>
            <person name="Blankenship R."/>
            <person name="Cho S.H."/>
            <person name="Dutcher S."/>
            <person name="Estelle M."/>
            <person name="Fawcett J.A."/>
            <person name="Gundlach H."/>
            <person name="Hanada K."/>
            <person name="Heyl A."/>
            <person name="Hicks K.A."/>
            <person name="Hugh J."/>
            <person name="Lohr M."/>
            <person name="Mayer K."/>
            <person name="Melkozernov A."/>
            <person name="Murata T."/>
            <person name="Nelson D."/>
            <person name="Pils B."/>
            <person name="Prigge M."/>
            <person name="Reiss B."/>
            <person name="Renner T."/>
            <person name="Rombauts S."/>
            <person name="Rushton P."/>
            <person name="Sanderfoot A."/>
            <person name="Schween G."/>
            <person name="Shiu S.-H."/>
            <person name="Stueber K."/>
            <person name="Theodoulou F.L."/>
            <person name="Tu H."/>
            <person name="Van de Peer Y."/>
            <person name="Verrier P.J."/>
            <person name="Waters E."/>
            <person name="Wood A."/>
            <person name="Yang L."/>
            <person name="Cove D."/>
            <person name="Cuming A."/>
            <person name="Hasebe M."/>
            <person name="Lucas S."/>
            <person name="Mishler D.B."/>
            <person name="Reski R."/>
            <person name="Grigoriev I."/>
            <person name="Quatrano R.S."/>
            <person name="Boore J.L."/>
        </authorList>
    </citation>
    <scope>NUCLEOTIDE SEQUENCE [LARGE SCALE GENOMIC DNA]</scope>
    <source>
        <strain evidence="3 4">cv. Gransden 2004</strain>
    </source>
</reference>
<dbReference type="Proteomes" id="UP000006727">
    <property type="component" value="Chromosome 16"/>
</dbReference>
<organism evidence="2">
    <name type="scientific">Physcomitrium patens</name>
    <name type="common">Spreading-leaved earth moss</name>
    <name type="synonym">Physcomitrella patens</name>
    <dbReference type="NCBI Taxonomy" id="3218"/>
    <lineage>
        <taxon>Eukaryota</taxon>
        <taxon>Viridiplantae</taxon>
        <taxon>Streptophyta</taxon>
        <taxon>Embryophyta</taxon>
        <taxon>Bryophyta</taxon>
        <taxon>Bryophytina</taxon>
        <taxon>Bryopsida</taxon>
        <taxon>Funariidae</taxon>
        <taxon>Funariales</taxon>
        <taxon>Funariaceae</taxon>
        <taxon>Physcomitrium</taxon>
    </lineage>
</organism>
<dbReference type="EnsemblPlants" id="Pp3c16_2280V3.1">
    <property type="protein sequence ID" value="Pp3c16_2280V3.1"/>
    <property type="gene ID" value="Pp3c16_2280"/>
</dbReference>
<dbReference type="Gramene" id="Pp3c16_2280V3.1">
    <property type="protein sequence ID" value="Pp3c16_2280V3.1"/>
    <property type="gene ID" value="Pp3c16_2280"/>
</dbReference>
<evidence type="ECO:0000256" key="1">
    <source>
        <dbReference type="SAM" id="MobiDB-lite"/>
    </source>
</evidence>
<dbReference type="InParanoid" id="A0A2K1J6U9"/>
<reference evidence="3" key="3">
    <citation type="submission" date="2020-12" db="UniProtKB">
        <authorList>
            <consortium name="EnsemblPlants"/>
        </authorList>
    </citation>
    <scope>IDENTIFICATION</scope>
</reference>
<evidence type="ECO:0000313" key="4">
    <source>
        <dbReference type="Proteomes" id="UP000006727"/>
    </source>
</evidence>
<gene>
    <name evidence="2" type="ORF">PHYPA_020358</name>
</gene>
<evidence type="ECO:0000313" key="3">
    <source>
        <dbReference type="EnsemblPlants" id="Pp3c16_2280V3.1"/>
    </source>
</evidence>
<evidence type="ECO:0000313" key="2">
    <source>
        <dbReference type="EMBL" id="PNR37250.1"/>
    </source>
</evidence>
<protein>
    <submittedName>
        <fullName evidence="2 3">Uncharacterized protein</fullName>
    </submittedName>
</protein>
<feature type="compositionally biased region" description="Polar residues" evidence="1">
    <location>
        <begin position="27"/>
        <end position="46"/>
    </location>
</feature>
<name>A0A2K1J6U9_PHYPA</name>
<dbReference type="EMBL" id="ABEU02000016">
    <property type="protein sequence ID" value="PNR37250.1"/>
    <property type="molecule type" value="Genomic_DNA"/>
</dbReference>